<feature type="region of interest" description="Disordered" evidence="1">
    <location>
        <begin position="1"/>
        <end position="100"/>
    </location>
</feature>
<dbReference type="Proteomes" id="UP000016930">
    <property type="component" value="Unassembled WGS sequence"/>
</dbReference>
<name>M2PW17_CERS8</name>
<feature type="compositionally biased region" description="Polar residues" evidence="1">
    <location>
        <begin position="27"/>
        <end position="36"/>
    </location>
</feature>
<feature type="compositionally biased region" description="Basic and acidic residues" evidence="1">
    <location>
        <begin position="71"/>
        <end position="82"/>
    </location>
</feature>
<reference evidence="2 3" key="1">
    <citation type="journal article" date="2012" name="Proc. Natl. Acad. Sci. U.S.A.">
        <title>Comparative genomics of Ceriporiopsis subvermispora and Phanerochaete chrysosporium provide insight into selective ligninolysis.</title>
        <authorList>
            <person name="Fernandez-Fueyo E."/>
            <person name="Ruiz-Duenas F.J."/>
            <person name="Ferreira P."/>
            <person name="Floudas D."/>
            <person name="Hibbett D.S."/>
            <person name="Canessa P."/>
            <person name="Larrondo L.F."/>
            <person name="James T.Y."/>
            <person name="Seelenfreund D."/>
            <person name="Lobos S."/>
            <person name="Polanco R."/>
            <person name="Tello M."/>
            <person name="Honda Y."/>
            <person name="Watanabe T."/>
            <person name="Watanabe T."/>
            <person name="Ryu J.S."/>
            <person name="Kubicek C.P."/>
            <person name="Schmoll M."/>
            <person name="Gaskell J."/>
            <person name="Hammel K.E."/>
            <person name="St John F.J."/>
            <person name="Vanden Wymelenberg A."/>
            <person name="Sabat G."/>
            <person name="Splinter BonDurant S."/>
            <person name="Syed K."/>
            <person name="Yadav J.S."/>
            <person name="Doddapaneni H."/>
            <person name="Subramanian V."/>
            <person name="Lavin J.L."/>
            <person name="Oguiza J.A."/>
            <person name="Perez G."/>
            <person name="Pisabarro A.G."/>
            <person name="Ramirez L."/>
            <person name="Santoyo F."/>
            <person name="Master E."/>
            <person name="Coutinho P.M."/>
            <person name="Henrissat B."/>
            <person name="Lombard V."/>
            <person name="Magnuson J.K."/>
            <person name="Kuees U."/>
            <person name="Hori C."/>
            <person name="Igarashi K."/>
            <person name="Samejima M."/>
            <person name="Held B.W."/>
            <person name="Barry K.W."/>
            <person name="LaButti K.M."/>
            <person name="Lapidus A."/>
            <person name="Lindquist E.A."/>
            <person name="Lucas S.M."/>
            <person name="Riley R."/>
            <person name="Salamov A.A."/>
            <person name="Hoffmeister D."/>
            <person name="Schwenk D."/>
            <person name="Hadar Y."/>
            <person name="Yarden O."/>
            <person name="de Vries R.P."/>
            <person name="Wiebenga A."/>
            <person name="Stenlid J."/>
            <person name="Eastwood D."/>
            <person name="Grigoriev I.V."/>
            <person name="Berka R.M."/>
            <person name="Blanchette R.A."/>
            <person name="Kersten P."/>
            <person name="Martinez A.T."/>
            <person name="Vicuna R."/>
            <person name="Cullen D."/>
        </authorList>
    </citation>
    <scope>NUCLEOTIDE SEQUENCE [LARGE SCALE GENOMIC DNA]</scope>
    <source>
        <strain evidence="2 3">B</strain>
    </source>
</reference>
<proteinExistence type="predicted"/>
<accession>M2PW17</accession>
<sequence length="100" mass="10611">MPFVPSEGLAAGSREDQSEGLDAPTYGENTGMSPASSLLGYAPSSGGHGFRFREWNTRPIGGAYDDVQGESGREDPDGRWERSGSYCRNGPQPGAENQSV</sequence>
<organism evidence="2 3">
    <name type="scientific">Ceriporiopsis subvermispora (strain B)</name>
    <name type="common">White-rot fungus</name>
    <name type="synonym">Gelatoporia subvermispora</name>
    <dbReference type="NCBI Taxonomy" id="914234"/>
    <lineage>
        <taxon>Eukaryota</taxon>
        <taxon>Fungi</taxon>
        <taxon>Dikarya</taxon>
        <taxon>Basidiomycota</taxon>
        <taxon>Agaricomycotina</taxon>
        <taxon>Agaricomycetes</taxon>
        <taxon>Polyporales</taxon>
        <taxon>Gelatoporiaceae</taxon>
        <taxon>Gelatoporia</taxon>
    </lineage>
</organism>
<evidence type="ECO:0000256" key="1">
    <source>
        <dbReference type="SAM" id="MobiDB-lite"/>
    </source>
</evidence>
<dbReference type="AlphaFoldDB" id="M2PW17"/>
<keyword evidence="3" id="KW-1185">Reference proteome</keyword>
<evidence type="ECO:0000313" key="3">
    <source>
        <dbReference type="Proteomes" id="UP000016930"/>
    </source>
</evidence>
<dbReference type="EMBL" id="KB445792">
    <property type="protein sequence ID" value="EMD40969.1"/>
    <property type="molecule type" value="Genomic_DNA"/>
</dbReference>
<evidence type="ECO:0000313" key="2">
    <source>
        <dbReference type="EMBL" id="EMD40969.1"/>
    </source>
</evidence>
<dbReference type="HOGENOM" id="CLU_2312717_0_0_1"/>
<feature type="non-terminal residue" evidence="2">
    <location>
        <position position="100"/>
    </location>
</feature>
<protein>
    <submittedName>
        <fullName evidence="2">Uncharacterized protein</fullName>
    </submittedName>
</protein>
<gene>
    <name evidence="2" type="ORF">CERSUDRAFT_80612</name>
</gene>